<proteinExistence type="predicted"/>
<protein>
    <submittedName>
        <fullName evidence="1">Uncharacterized protein</fullName>
    </submittedName>
</protein>
<dbReference type="RefSeq" id="WP_367167751.1">
    <property type="nucleotide sequence ID" value="NZ_JBFKZN010000006.1"/>
</dbReference>
<keyword evidence="2" id="KW-1185">Reference proteome</keyword>
<name>A0ABV3N2Z2_9GAMM</name>
<comment type="caution">
    <text evidence="1">The sequence shown here is derived from an EMBL/GenBank/DDBJ whole genome shotgun (WGS) entry which is preliminary data.</text>
</comment>
<gene>
    <name evidence="1" type="ORF">ABW286_13145</name>
</gene>
<accession>A0ABV3N2Z2</accession>
<dbReference type="Proteomes" id="UP001554567">
    <property type="component" value="Unassembled WGS sequence"/>
</dbReference>
<reference evidence="1 2" key="1">
    <citation type="submission" date="2024-07" db="EMBL/GenBank/DDBJ databases">
        <authorList>
            <person name="Dulla G.F.J."/>
            <person name="Delorm J.G."/>
        </authorList>
    </citation>
    <scope>NUCLEOTIDE SEQUENCE [LARGE SCALE GENOMIC DNA]</scope>
    <source>
        <strain evidence="1 2">JGD 233</strain>
    </source>
</reference>
<organism evidence="1 2">
    <name type="scientific">Erwinia papayae</name>
    <dbReference type="NCBI Taxonomy" id="206499"/>
    <lineage>
        <taxon>Bacteria</taxon>
        <taxon>Pseudomonadati</taxon>
        <taxon>Pseudomonadota</taxon>
        <taxon>Gammaproteobacteria</taxon>
        <taxon>Enterobacterales</taxon>
        <taxon>Erwiniaceae</taxon>
        <taxon>Erwinia</taxon>
    </lineage>
</organism>
<evidence type="ECO:0000313" key="1">
    <source>
        <dbReference type="EMBL" id="MEW5290118.1"/>
    </source>
</evidence>
<evidence type="ECO:0000313" key="2">
    <source>
        <dbReference type="Proteomes" id="UP001554567"/>
    </source>
</evidence>
<dbReference type="EMBL" id="JBFKZN010000006">
    <property type="protein sequence ID" value="MEW5290118.1"/>
    <property type="molecule type" value="Genomic_DNA"/>
</dbReference>
<sequence>MYTIKIKKLILKDVPVRFDSEDPSHVTALVNKTIKDIELRIGYQLQNYISHYCQILTYIFNGNPGANWSQFIEFGSNDPIVWHLQMMGFSRDSAVFLKRNFSKHFRMDAVTNKLVISNKNEIKSYFSNDELYSLEIQSLL</sequence>